<feature type="transmembrane region" description="Helical" evidence="1">
    <location>
        <begin position="34"/>
        <end position="52"/>
    </location>
</feature>
<keyword evidence="1" id="KW-0812">Transmembrane</keyword>
<gene>
    <name evidence="2" type="primary">ND2</name>
</gene>
<reference evidence="2" key="1">
    <citation type="submission" date="2021-07" db="EMBL/GenBank/DDBJ databases">
        <title>Comparative characterization of mitogenomes from five orders of elasmobranch parasites indicate that total evidence analysis is superior to single genes for cestodes (Cestoda: Tapeworms).</title>
        <authorList>
            <person name="Trevisan B."/>
            <person name="Jacob Machado D."/>
            <person name="Galafasse Lahr D."/>
            <person name="Portella de Luna Marques F."/>
        </authorList>
    </citation>
    <scope>NUCLEOTIDE SEQUENCE</scope>
</reference>
<sequence>MSLYRLYTDLLFFSFFFSILFCFCCSLVDNLLSFWVFLELCGMSLIPSFFYVNEGSLHGFYSSLLSYIVMSAISSVLLVSGIVFVDLYFFILLGFMVKFGLFPFSLWVYRVFSNSNWFFIFLLSVVSKFPVLFFCYLFQFNVDLILYWDCGLTILICSCFFWFFSSNWAFIWCHISLSSISTLIISCFCSDFFISCFIYFYYFFWSIFCICFFNRLSIVGAIKNGFWWYSILLLITPVSLPLFYKLSVCVAIAYSSFYILFIWCIYSFSEQFFLYKLGSDYFYSEVYNDWEVY</sequence>
<name>A0A8K1SX88_9CEST</name>
<evidence type="ECO:0000256" key="1">
    <source>
        <dbReference type="SAM" id="Phobius"/>
    </source>
</evidence>
<dbReference type="EMBL" id="MZ594609">
    <property type="protein sequence ID" value="UFQ88776.1"/>
    <property type="molecule type" value="Genomic_DNA"/>
</dbReference>
<feature type="transmembrane region" description="Helical" evidence="1">
    <location>
        <begin position="250"/>
        <end position="268"/>
    </location>
</feature>
<feature type="transmembrane region" description="Helical" evidence="1">
    <location>
        <begin position="116"/>
        <end position="139"/>
    </location>
</feature>
<protein>
    <submittedName>
        <fullName evidence="2">NADH dehydrogenase subunit 2</fullName>
    </submittedName>
</protein>
<dbReference type="AlphaFoldDB" id="A0A8K1SX88"/>
<feature type="transmembrane region" description="Helical" evidence="1">
    <location>
        <begin position="64"/>
        <end position="83"/>
    </location>
</feature>
<feature type="transmembrane region" description="Helical" evidence="1">
    <location>
        <begin position="226"/>
        <end position="244"/>
    </location>
</feature>
<organism evidence="2">
    <name type="scientific">Rhinebothroides sp. MZUSP 8014</name>
    <dbReference type="NCBI Taxonomy" id="2899476"/>
    <lineage>
        <taxon>Eukaryota</taxon>
        <taxon>Metazoa</taxon>
        <taxon>Spiralia</taxon>
        <taxon>Lophotrochozoa</taxon>
        <taxon>Platyhelminthes</taxon>
        <taxon>Cestoda</taxon>
        <taxon>Eucestoda</taxon>
        <taxon>Rhinebothriidea</taxon>
        <taxon>Rhinebothroides</taxon>
    </lineage>
</organism>
<keyword evidence="1" id="KW-1133">Transmembrane helix</keyword>
<feature type="transmembrane region" description="Helical" evidence="1">
    <location>
        <begin position="89"/>
        <end position="109"/>
    </location>
</feature>
<feature type="transmembrane region" description="Helical" evidence="1">
    <location>
        <begin position="192"/>
        <end position="214"/>
    </location>
</feature>
<keyword evidence="1" id="KW-0472">Membrane</keyword>
<feature type="transmembrane region" description="Helical" evidence="1">
    <location>
        <begin position="145"/>
        <end position="164"/>
    </location>
</feature>
<proteinExistence type="predicted"/>
<evidence type="ECO:0000313" key="2">
    <source>
        <dbReference type="EMBL" id="UFQ88776.1"/>
    </source>
</evidence>
<feature type="transmembrane region" description="Helical" evidence="1">
    <location>
        <begin position="169"/>
        <end position="186"/>
    </location>
</feature>
<accession>A0A8K1SX88</accession>
<geneLocation type="mitochondrion" evidence="2"/>
<keyword evidence="2" id="KW-0496">Mitochondrion</keyword>